<evidence type="ECO:0000259" key="1">
    <source>
        <dbReference type="PROSITE" id="PS50144"/>
    </source>
</evidence>
<reference evidence="2" key="1">
    <citation type="submission" date="2023-10" db="EMBL/GenBank/DDBJ databases">
        <title>Genome assembly of Pristionchus species.</title>
        <authorList>
            <person name="Yoshida K."/>
            <person name="Sommer R.J."/>
        </authorList>
    </citation>
    <scope>NUCLEOTIDE SEQUENCE</scope>
    <source>
        <strain evidence="2">RS5133</strain>
    </source>
</reference>
<dbReference type="Pfam" id="PF22486">
    <property type="entry name" value="MATH_2"/>
    <property type="match status" value="1"/>
</dbReference>
<dbReference type="InterPro" id="IPR008974">
    <property type="entry name" value="TRAF-like"/>
</dbReference>
<dbReference type="Gene3D" id="2.60.210.10">
    <property type="entry name" value="Apoptosis, Tumor Necrosis Factor Receptor Associated Protein 2, Chain A"/>
    <property type="match status" value="1"/>
</dbReference>
<feature type="domain" description="MATH" evidence="1">
    <location>
        <begin position="1"/>
        <end position="100"/>
    </location>
</feature>
<evidence type="ECO:0000313" key="3">
    <source>
        <dbReference type="Proteomes" id="UP001432322"/>
    </source>
</evidence>
<organism evidence="2 3">
    <name type="scientific">Pristionchus fissidentatus</name>
    <dbReference type="NCBI Taxonomy" id="1538716"/>
    <lineage>
        <taxon>Eukaryota</taxon>
        <taxon>Metazoa</taxon>
        <taxon>Ecdysozoa</taxon>
        <taxon>Nematoda</taxon>
        <taxon>Chromadorea</taxon>
        <taxon>Rhabditida</taxon>
        <taxon>Rhabditina</taxon>
        <taxon>Diplogasteromorpha</taxon>
        <taxon>Diplogasteroidea</taxon>
        <taxon>Neodiplogasteridae</taxon>
        <taxon>Pristionchus</taxon>
    </lineage>
</organism>
<evidence type="ECO:0000313" key="2">
    <source>
        <dbReference type="EMBL" id="GMT28994.1"/>
    </source>
</evidence>
<comment type="caution">
    <text evidence="2">The sequence shown here is derived from an EMBL/GenBank/DDBJ whole genome shotgun (WGS) entry which is preliminary data.</text>
</comment>
<keyword evidence="3" id="KW-1185">Reference proteome</keyword>
<name>A0AAV5WE44_9BILA</name>
<feature type="non-terminal residue" evidence="2">
    <location>
        <position position="1"/>
    </location>
</feature>
<dbReference type="PROSITE" id="PS50144">
    <property type="entry name" value="MATH"/>
    <property type="match status" value="1"/>
</dbReference>
<dbReference type="InterPro" id="IPR002083">
    <property type="entry name" value="MATH/TRAF_dom"/>
</dbReference>
<accession>A0AAV5WE44</accession>
<protein>
    <recommendedName>
        <fullName evidence="1">MATH domain-containing protein</fullName>
    </recommendedName>
</protein>
<dbReference type="AlphaFoldDB" id="A0AAV5WE44"/>
<proteinExistence type="predicted"/>
<dbReference type="SUPFAM" id="SSF49599">
    <property type="entry name" value="TRAF domain-like"/>
    <property type="match status" value="1"/>
</dbReference>
<dbReference type="CDD" id="cd00121">
    <property type="entry name" value="MATH"/>
    <property type="match status" value="1"/>
</dbReference>
<dbReference type="Proteomes" id="UP001432322">
    <property type="component" value="Unassembled WGS sequence"/>
</dbReference>
<dbReference type="EMBL" id="BTSY01000005">
    <property type="protein sequence ID" value="GMT28994.1"/>
    <property type="molecule type" value="Genomic_DNA"/>
</dbReference>
<gene>
    <name evidence="2" type="ORF">PFISCL1PPCAC_20291</name>
</gene>
<sequence length="107" mass="12093">FLLMSIILQNVLVEGDRYLSLSLKANTSGLNKLWSCGVMAKCVMWSHMDRKAHKATSNKIWEFSSVGHCWGFTNFISIEDLFDAESGYVKDDAILVSIDVRAFPNRC</sequence>